<dbReference type="PANTHER" id="PTHR30486">
    <property type="entry name" value="TWITCHING MOTILITY PROTEIN PILT"/>
    <property type="match status" value="1"/>
</dbReference>
<dbReference type="Pfam" id="PF00437">
    <property type="entry name" value="T2SSE"/>
    <property type="match status" value="1"/>
</dbReference>
<dbReference type="InterPro" id="IPR050921">
    <property type="entry name" value="T4SS_GSP_E_ATPase"/>
</dbReference>
<proteinExistence type="inferred from homology"/>
<protein>
    <submittedName>
        <fullName evidence="3">Twitching mobility protein</fullName>
    </submittedName>
</protein>
<dbReference type="InterPro" id="IPR027417">
    <property type="entry name" value="P-loop_NTPase"/>
</dbReference>
<organism evidence="3">
    <name type="scientific">bioreactor metagenome</name>
    <dbReference type="NCBI Taxonomy" id="1076179"/>
    <lineage>
        <taxon>unclassified sequences</taxon>
        <taxon>metagenomes</taxon>
        <taxon>ecological metagenomes</taxon>
    </lineage>
</organism>
<sequence length="117" mass="13052">MVATRIPSFEELGLPDILKSFTNLKQGFVLITGPTSHGKSTTVAAILNEINRTKNDHIVTIEDPIEYIIKPEKSIISQRELGVDANDFNRALRSCLRQDPNVVFIGEMRDLESIQSA</sequence>
<dbReference type="GO" id="GO:0016887">
    <property type="term" value="F:ATP hydrolysis activity"/>
    <property type="evidence" value="ECO:0007669"/>
    <property type="project" value="InterPro"/>
</dbReference>
<evidence type="ECO:0000256" key="1">
    <source>
        <dbReference type="ARBA" id="ARBA00006611"/>
    </source>
</evidence>
<name>A0A645JNP3_9ZZZZ</name>
<gene>
    <name evidence="3" type="primary">pilT_37</name>
    <name evidence="3" type="ORF">SDC9_208947</name>
</gene>
<reference evidence="3" key="1">
    <citation type="submission" date="2019-08" db="EMBL/GenBank/DDBJ databases">
        <authorList>
            <person name="Kucharzyk K."/>
            <person name="Murdoch R.W."/>
            <person name="Higgins S."/>
            <person name="Loffler F."/>
        </authorList>
    </citation>
    <scope>NUCLEOTIDE SEQUENCE</scope>
</reference>
<accession>A0A645JNP3</accession>
<comment type="similarity">
    <text evidence="1">Belongs to the GSP E family.</text>
</comment>
<dbReference type="SUPFAM" id="SSF52540">
    <property type="entry name" value="P-loop containing nucleoside triphosphate hydrolases"/>
    <property type="match status" value="1"/>
</dbReference>
<feature type="domain" description="Bacterial type II secretion system protein E" evidence="2">
    <location>
        <begin position="18"/>
        <end position="115"/>
    </location>
</feature>
<comment type="caution">
    <text evidence="3">The sequence shown here is derived from an EMBL/GenBank/DDBJ whole genome shotgun (WGS) entry which is preliminary data.</text>
</comment>
<dbReference type="EMBL" id="VSSQ01137477">
    <property type="protein sequence ID" value="MPN61213.1"/>
    <property type="molecule type" value="Genomic_DNA"/>
</dbReference>
<evidence type="ECO:0000313" key="3">
    <source>
        <dbReference type="EMBL" id="MPN61213.1"/>
    </source>
</evidence>
<evidence type="ECO:0000259" key="2">
    <source>
        <dbReference type="Pfam" id="PF00437"/>
    </source>
</evidence>
<dbReference type="Gene3D" id="3.40.50.300">
    <property type="entry name" value="P-loop containing nucleotide triphosphate hydrolases"/>
    <property type="match status" value="1"/>
</dbReference>
<dbReference type="AlphaFoldDB" id="A0A645JNP3"/>
<dbReference type="InterPro" id="IPR001482">
    <property type="entry name" value="T2SS/T4SS_dom"/>
</dbReference>